<dbReference type="EMBL" id="AP019755">
    <property type="protein sequence ID" value="BBL34386.1"/>
    <property type="molecule type" value="Genomic_DNA"/>
</dbReference>
<dbReference type="Pfam" id="PF22807">
    <property type="entry name" value="TrAA12"/>
    <property type="match status" value="1"/>
</dbReference>
<dbReference type="InterPro" id="IPR011042">
    <property type="entry name" value="6-blade_b-propeller_TolB-like"/>
</dbReference>
<dbReference type="Gene3D" id="2.120.10.30">
    <property type="entry name" value="TolB, C-terminal domain"/>
    <property type="match status" value="1"/>
</dbReference>
<gene>
    <name evidence="3" type="ORF">Nstercoris_00618</name>
</gene>
<keyword evidence="4" id="KW-1185">Reference proteome</keyword>
<organism evidence="3 4">
    <name type="scientific">Nitrosomonas stercoris</name>
    <dbReference type="NCBI Taxonomy" id="1444684"/>
    <lineage>
        <taxon>Bacteria</taxon>
        <taxon>Pseudomonadati</taxon>
        <taxon>Pseudomonadota</taxon>
        <taxon>Betaproteobacteria</taxon>
        <taxon>Nitrosomonadales</taxon>
        <taxon>Nitrosomonadaceae</taxon>
        <taxon>Nitrosomonas</taxon>
    </lineage>
</organism>
<dbReference type="SUPFAM" id="SSF50952">
    <property type="entry name" value="Soluble quinoprotein glucose dehydrogenase"/>
    <property type="match status" value="1"/>
</dbReference>
<protein>
    <recommendedName>
        <fullName evidence="2">Pyrroloquinoline quinone-dependent pyranose dehydrogenase beta-propeller domain-containing protein</fullName>
    </recommendedName>
</protein>
<reference evidence="3 4" key="1">
    <citation type="submission" date="2019-06" db="EMBL/GenBank/DDBJ databases">
        <title>Nitrosomonas stercoris KYUHI-S whole genome shotgun sequence.</title>
        <authorList>
            <person name="Nakagawa T."/>
            <person name="Tsuchiya Y."/>
            <person name="Takahashi R."/>
        </authorList>
    </citation>
    <scope>NUCLEOTIDE SEQUENCE [LARGE SCALE GENOMIC DNA]</scope>
    <source>
        <strain evidence="3 4">KYUHI-S</strain>
    </source>
</reference>
<evidence type="ECO:0000313" key="3">
    <source>
        <dbReference type="EMBL" id="BBL34386.1"/>
    </source>
</evidence>
<name>A0A4Y1YJX7_9PROT</name>
<dbReference type="PANTHER" id="PTHR33546:SF1">
    <property type="entry name" value="LARGE, MULTIFUNCTIONAL SECRETED PROTEIN"/>
    <property type="match status" value="1"/>
</dbReference>
<dbReference type="Proteomes" id="UP000316473">
    <property type="component" value="Chromosome"/>
</dbReference>
<keyword evidence="1" id="KW-0732">Signal</keyword>
<feature type="signal peptide" evidence="1">
    <location>
        <begin position="1"/>
        <end position="24"/>
    </location>
</feature>
<evidence type="ECO:0000259" key="2">
    <source>
        <dbReference type="Pfam" id="PF22807"/>
    </source>
</evidence>
<accession>A0A4Y1YJX7</accession>
<feature type="chain" id="PRO_5021482962" description="Pyrroloquinoline quinone-dependent pyranose dehydrogenase beta-propeller domain-containing protein" evidence="1">
    <location>
        <begin position="25"/>
        <end position="366"/>
    </location>
</feature>
<dbReference type="InterPro" id="IPR054539">
    <property type="entry name" value="Beta-prop_PDH"/>
</dbReference>
<sequence>MKKFSPFILLVSSWMIAPHIHAQAPELPLDQIKLPPGFSITVWAHVPDARAMALGDKGTVFVGTKSAGKVYAITEQAGKRQVHVIANKLKMPAGVAFHDGTLYVSSVNKILRFDDIENSLTQPVSPRVITTDFPKETYHGWRYIAFGPDNWLYVSVGSACNVCETSLDRFALIARIKPDGTNYEVFATGVRNAEGFDWHPQTKELWFTDISRNWLGDNLPPDELNYASQSGMNFGFPYCHGKATPDPKLGAKRDCSKFTLPATEFDPHVAPAGLQFYVGDMFPSEYRNNIFVAEHGSWNRSTKVGYQITRIQLNGNDVAQQKVFAEGWLQDNEAWGSPVDILIVPDGALLVSDDMAGVIYRISYDQ</sequence>
<dbReference type="InterPro" id="IPR011041">
    <property type="entry name" value="Quinoprot_gluc/sorb_DH_b-prop"/>
</dbReference>
<dbReference type="KEGG" id="nst:Nstercoris_00618"/>
<proteinExistence type="predicted"/>
<evidence type="ECO:0000313" key="4">
    <source>
        <dbReference type="Proteomes" id="UP000316473"/>
    </source>
</evidence>
<feature type="domain" description="Pyrroloquinoline quinone-dependent pyranose dehydrogenase beta-propeller" evidence="2">
    <location>
        <begin position="34"/>
        <end position="362"/>
    </location>
</feature>
<dbReference type="PANTHER" id="PTHR33546">
    <property type="entry name" value="LARGE, MULTIFUNCTIONAL SECRETED PROTEIN-RELATED"/>
    <property type="match status" value="1"/>
</dbReference>
<dbReference type="AlphaFoldDB" id="A0A4Y1YJX7"/>
<evidence type="ECO:0000256" key="1">
    <source>
        <dbReference type="SAM" id="SignalP"/>
    </source>
</evidence>